<keyword evidence="4 9" id="KW-0812">Transmembrane</keyword>
<dbReference type="RefSeq" id="WP_131007190.1">
    <property type="nucleotide sequence ID" value="NZ_BFAX01000003.1"/>
</dbReference>
<dbReference type="Pfam" id="PF22599">
    <property type="entry name" value="SecDF_P1_head"/>
    <property type="match status" value="1"/>
</dbReference>
<keyword evidence="5 9" id="KW-0653">Protein transport</keyword>
<dbReference type="SUPFAM" id="SSF82866">
    <property type="entry name" value="Multidrug efflux transporter AcrB transmembrane domain"/>
    <property type="match status" value="1"/>
</dbReference>
<evidence type="ECO:0000259" key="11">
    <source>
        <dbReference type="Pfam" id="PF21760"/>
    </source>
</evidence>
<evidence type="ECO:0000313" key="14">
    <source>
        <dbReference type="Proteomes" id="UP000290527"/>
    </source>
</evidence>
<evidence type="ECO:0000313" key="13">
    <source>
        <dbReference type="EMBL" id="GBF36412.1"/>
    </source>
</evidence>
<name>A0A401HQC9_9EURY</name>
<dbReference type="Proteomes" id="UP000290527">
    <property type="component" value="Unassembled WGS sequence"/>
</dbReference>
<dbReference type="Pfam" id="PF07549">
    <property type="entry name" value="Sec_GG"/>
    <property type="match status" value="1"/>
</dbReference>
<comment type="caution">
    <text evidence="13">The sequence shown here is derived from an EMBL/GenBank/DDBJ whole genome shotgun (WGS) entry which is preliminary data.</text>
</comment>
<dbReference type="PANTHER" id="PTHR30081">
    <property type="entry name" value="PROTEIN-EXPORT MEMBRANE PROTEIN SEC"/>
    <property type="match status" value="1"/>
</dbReference>
<evidence type="ECO:0000256" key="5">
    <source>
        <dbReference type="ARBA" id="ARBA00022927"/>
    </source>
</evidence>
<dbReference type="PANTHER" id="PTHR30081:SF1">
    <property type="entry name" value="PROTEIN TRANSLOCASE SUBUNIT SECD"/>
    <property type="match status" value="1"/>
</dbReference>
<dbReference type="InterPro" id="IPR048631">
    <property type="entry name" value="SecD_1st"/>
</dbReference>
<dbReference type="EMBL" id="BFAX01000003">
    <property type="protein sequence ID" value="GBF36412.1"/>
    <property type="molecule type" value="Genomic_DNA"/>
</dbReference>
<keyword evidence="8 9" id="KW-0472">Membrane</keyword>
<comment type="subcellular location">
    <subcellularLocation>
        <location evidence="1 9">Cell membrane</location>
        <topology evidence="1 9">Multi-pass membrane protein</topology>
    </subcellularLocation>
</comment>
<keyword evidence="14" id="KW-1185">Reference proteome</keyword>
<feature type="domain" description="Protein translocase subunit SecDF P1" evidence="11">
    <location>
        <begin position="57"/>
        <end position="102"/>
    </location>
</feature>
<evidence type="ECO:0000256" key="6">
    <source>
        <dbReference type="ARBA" id="ARBA00022989"/>
    </source>
</evidence>
<keyword evidence="7 9" id="KW-0811">Translocation</keyword>
<dbReference type="InterPro" id="IPR054384">
    <property type="entry name" value="SecDF_P1_head"/>
</dbReference>
<feature type="domain" description="Protein export membrane protein SecD/SecF C-terminal" evidence="10">
    <location>
        <begin position="218"/>
        <end position="374"/>
    </location>
</feature>
<feature type="domain" description="SecDF P1 head subdomain" evidence="12">
    <location>
        <begin position="112"/>
        <end position="217"/>
    </location>
</feature>
<evidence type="ECO:0000256" key="7">
    <source>
        <dbReference type="ARBA" id="ARBA00023010"/>
    </source>
</evidence>
<feature type="transmembrane region" description="Helical" evidence="9">
    <location>
        <begin position="235"/>
        <end position="256"/>
    </location>
</feature>
<evidence type="ECO:0000256" key="1">
    <source>
        <dbReference type="ARBA" id="ARBA00004651"/>
    </source>
</evidence>
<evidence type="ECO:0000259" key="12">
    <source>
        <dbReference type="Pfam" id="PF22599"/>
    </source>
</evidence>
<sequence length="390" mass="42083">MNILKDSKILILVVSVILSILIISFKGISFGVDLSGGTIIVLKTSKAVSQENMTIITEVLRSRLNTYGLSDITVYSRGNDEIVVEIPKNADVERIKKILTQQGVFVAKIDNITAYTGRDIEYVEKPTLTPNGYGVVLKLTDEGARKFAEVAYGKAGHRVELYMDGKLISAPVLSPGLADGKPHKDQIITVAGNNPTKEDIDEAWAIYTALKSGSLPVKLEIEYINTISPTLGEEFIKGALIAGFFAFLAVGAIISIRYKKPSIIIPILITCASEILIILGVASLINWRLDLASIAGIIASVGTGVDDQIVITDETLSKGSKKIKSSIRRAFFIIFAAAGTTIAAMLPLFVMSIGMLKGFAITTIIGVLIGVFITRPAFARIIQYMAKRGF</sequence>
<dbReference type="Pfam" id="PF02355">
    <property type="entry name" value="SecD_SecF_C"/>
    <property type="match status" value="1"/>
</dbReference>
<dbReference type="GO" id="GO:0006605">
    <property type="term" value="P:protein targeting"/>
    <property type="evidence" value="ECO:0007669"/>
    <property type="project" value="UniProtKB-UniRule"/>
</dbReference>
<dbReference type="Gene3D" id="3.30.70.3220">
    <property type="match status" value="1"/>
</dbReference>
<evidence type="ECO:0000256" key="4">
    <source>
        <dbReference type="ARBA" id="ARBA00022692"/>
    </source>
</evidence>
<comment type="caution">
    <text evidence="9">Lacks conserved residue(s) required for the propagation of feature annotation.</text>
</comment>
<evidence type="ECO:0000256" key="9">
    <source>
        <dbReference type="HAMAP-Rule" id="MF_01463"/>
    </source>
</evidence>
<feature type="transmembrane region" description="Helical" evidence="9">
    <location>
        <begin position="263"/>
        <end position="285"/>
    </location>
</feature>
<evidence type="ECO:0000259" key="10">
    <source>
        <dbReference type="Pfam" id="PF02355"/>
    </source>
</evidence>
<reference evidence="13 14" key="1">
    <citation type="journal article" date="2019" name="Int. J. Syst. Evol. Microbiol.">
        <title>Methanofervidicoccus abyssi gen. nov., sp. nov., a hydrogenotrophic methanogen, isolated from a hydrothermal vent chimney in the Mid-Cayman Spreading Center, the Caribbean Sea.</title>
        <authorList>
            <person name="Sakai S."/>
            <person name="Takaki Y."/>
            <person name="Miyazaki M."/>
            <person name="Ogawara M."/>
            <person name="Yanagawa K."/>
            <person name="Miyazaki J."/>
            <person name="Takai K."/>
        </authorList>
    </citation>
    <scope>NUCLEOTIDE SEQUENCE [LARGE SCALE GENOMIC DNA]</scope>
    <source>
        <strain evidence="13 14">HHB</strain>
    </source>
</reference>
<evidence type="ECO:0000256" key="2">
    <source>
        <dbReference type="ARBA" id="ARBA00022448"/>
    </source>
</evidence>
<dbReference type="HAMAP" id="MF_01463_A">
    <property type="entry name" value="SecD_A"/>
    <property type="match status" value="1"/>
</dbReference>
<evidence type="ECO:0000256" key="8">
    <source>
        <dbReference type="ARBA" id="ARBA00023136"/>
    </source>
</evidence>
<dbReference type="InterPro" id="IPR022813">
    <property type="entry name" value="SecD/SecF_arch_bac"/>
</dbReference>
<keyword evidence="3 9" id="KW-1003">Cell membrane</keyword>
<evidence type="ECO:0000256" key="3">
    <source>
        <dbReference type="ARBA" id="ARBA00022475"/>
    </source>
</evidence>
<dbReference type="Pfam" id="PF21760">
    <property type="entry name" value="SecD_1st"/>
    <property type="match status" value="1"/>
</dbReference>
<dbReference type="Gene3D" id="1.20.1640.10">
    <property type="entry name" value="Multidrug efflux transporter AcrB transmembrane domain"/>
    <property type="match status" value="1"/>
</dbReference>
<comment type="similarity">
    <text evidence="9">Belongs to the SecD/SecF family. SecD subfamily.</text>
</comment>
<comment type="function">
    <text evidence="9">Involved in protein export.</text>
</comment>
<dbReference type="GO" id="GO:0005886">
    <property type="term" value="C:plasma membrane"/>
    <property type="evidence" value="ECO:0007669"/>
    <property type="project" value="UniProtKB-SubCell"/>
</dbReference>
<proteinExistence type="inferred from homology"/>
<feature type="transmembrane region" description="Helical" evidence="9">
    <location>
        <begin position="331"/>
        <end position="353"/>
    </location>
</feature>
<dbReference type="NCBIfam" id="NF006218">
    <property type="entry name" value="PRK08343.1-4"/>
    <property type="match status" value="1"/>
</dbReference>
<dbReference type="InterPro" id="IPR022646">
    <property type="entry name" value="SecD/SecF_CS"/>
</dbReference>
<dbReference type="InterPro" id="IPR024912">
    <property type="entry name" value="SecD_arc"/>
</dbReference>
<organism evidence="13 14">
    <name type="scientific">Methanofervidicoccus abyssi</name>
    <dbReference type="NCBI Taxonomy" id="2082189"/>
    <lineage>
        <taxon>Archaea</taxon>
        <taxon>Methanobacteriati</taxon>
        <taxon>Methanobacteriota</taxon>
        <taxon>Methanomada group</taxon>
        <taxon>Methanococci</taxon>
        <taxon>Methanococcales</taxon>
        <taxon>Methanofervidicoccus</taxon>
    </lineage>
</organism>
<keyword evidence="2 9" id="KW-0813">Transport</keyword>
<protein>
    <recommendedName>
        <fullName evidence="9">Protein-export membrane protein SecD</fullName>
    </recommendedName>
</protein>
<dbReference type="GO" id="GO:0065002">
    <property type="term" value="P:intracellular protein transmembrane transport"/>
    <property type="evidence" value="ECO:0007669"/>
    <property type="project" value="UniProtKB-UniRule"/>
</dbReference>
<dbReference type="InterPro" id="IPR048634">
    <property type="entry name" value="SecD_SecF_C"/>
</dbReference>
<dbReference type="AlphaFoldDB" id="A0A401HQC9"/>
<gene>
    <name evidence="9" type="primary">secD</name>
    <name evidence="13" type="ORF">MHHB_P0642</name>
</gene>
<keyword evidence="6 9" id="KW-1133">Transmembrane helix</keyword>
<feature type="transmembrane region" description="Helical" evidence="9">
    <location>
        <begin position="359"/>
        <end position="378"/>
    </location>
</feature>
<comment type="subunit">
    <text evidence="9">Part of the protein translocation apparatus. Forms a complex with SecF.</text>
</comment>
<dbReference type="OrthoDB" id="146638at2157"/>
<accession>A0A401HQC9</accession>